<keyword evidence="1" id="KW-0732">Signal</keyword>
<dbReference type="PATRIC" id="fig|400092.3.peg.3380"/>
<feature type="chain" id="PRO_5002413589" description="Outer membrane protein beta-barrel domain-containing protein" evidence="1">
    <location>
        <begin position="24"/>
        <end position="194"/>
    </location>
</feature>
<gene>
    <name evidence="2" type="ORF">PKOR_15490</name>
</gene>
<proteinExistence type="predicted"/>
<dbReference type="HOGENOM" id="CLU_093748_1_0_10"/>
<dbReference type="RefSeq" id="WP_046311911.1">
    <property type="nucleotide sequence ID" value="NZ_CBCSCY010000047.1"/>
</dbReference>
<organism evidence="2 3">
    <name type="scientific">Pontibacter korlensis</name>
    <dbReference type="NCBI Taxonomy" id="400092"/>
    <lineage>
        <taxon>Bacteria</taxon>
        <taxon>Pseudomonadati</taxon>
        <taxon>Bacteroidota</taxon>
        <taxon>Cytophagia</taxon>
        <taxon>Cytophagales</taxon>
        <taxon>Hymenobacteraceae</taxon>
        <taxon>Pontibacter</taxon>
    </lineage>
</organism>
<reference evidence="2 3" key="1">
    <citation type="journal article" date="2015" name="Sci. Rep.">
        <title>Unraveling adaptation of Pontibacter korlensis to radiation and infertility in desert through complete genome and comparative transcriptomic analysis.</title>
        <authorList>
            <person name="Dai J."/>
            <person name="Dai W."/>
            <person name="Qiu C."/>
            <person name="Yang Z."/>
            <person name="Zhang Y."/>
            <person name="Zhou M."/>
            <person name="Zhang L."/>
            <person name="Fang C."/>
            <person name="Gao Q."/>
            <person name="Yang Q."/>
            <person name="Li X."/>
            <person name="Wang Z."/>
            <person name="Wang Z."/>
            <person name="Jia Z."/>
            <person name="Chen X."/>
        </authorList>
    </citation>
    <scope>NUCLEOTIDE SEQUENCE [LARGE SCALE GENOMIC DNA]</scope>
    <source>
        <strain evidence="2 3">X14-1T</strain>
    </source>
</reference>
<dbReference type="EMBL" id="CP009621">
    <property type="protein sequence ID" value="AKD04232.1"/>
    <property type="molecule type" value="Genomic_DNA"/>
</dbReference>
<sequence>MRTWKYKFLLAALLSFLTESVYSQHTDSSAFHIKAQFAGELGLVSLGVGKEFLQDKLDADVFVGYLPEGFGGEQLVTAALKLAYVSFEAVQLEALDWHPLRTGLQLGYTFGDDYFAFEPRDKYPKGYYGFSTAFHLYYFLGGEVEFARVKHLEKFGLYYETGALGKYLVSYIKNPKYLSPGKVFHLALGIKLSL</sequence>
<protein>
    <recommendedName>
        <fullName evidence="4">Outer membrane protein beta-barrel domain-containing protein</fullName>
    </recommendedName>
</protein>
<dbReference type="STRING" id="400092.PKOR_15490"/>
<evidence type="ECO:0000256" key="1">
    <source>
        <dbReference type="SAM" id="SignalP"/>
    </source>
</evidence>
<keyword evidence="3" id="KW-1185">Reference proteome</keyword>
<dbReference type="OrthoDB" id="5381546at2"/>
<evidence type="ECO:0000313" key="2">
    <source>
        <dbReference type="EMBL" id="AKD04232.1"/>
    </source>
</evidence>
<name>A0A0E3UXG1_9BACT</name>
<dbReference type="Proteomes" id="UP000033109">
    <property type="component" value="Chromosome"/>
</dbReference>
<dbReference type="AlphaFoldDB" id="A0A0E3UXG1"/>
<accession>A0A0E3UXG1</accession>
<feature type="signal peptide" evidence="1">
    <location>
        <begin position="1"/>
        <end position="23"/>
    </location>
</feature>
<evidence type="ECO:0000313" key="3">
    <source>
        <dbReference type="Proteomes" id="UP000033109"/>
    </source>
</evidence>
<evidence type="ECO:0008006" key="4">
    <source>
        <dbReference type="Google" id="ProtNLM"/>
    </source>
</evidence>
<dbReference type="KEGG" id="pko:PKOR_15490"/>